<dbReference type="AlphaFoldDB" id="A0A9W6U6C0"/>
<dbReference type="EMBL" id="BSXT01000410">
    <property type="protein sequence ID" value="GMF26724.1"/>
    <property type="molecule type" value="Genomic_DNA"/>
</dbReference>
<evidence type="ECO:0000313" key="2">
    <source>
        <dbReference type="Proteomes" id="UP001165121"/>
    </source>
</evidence>
<reference evidence="1" key="1">
    <citation type="submission" date="2023-04" db="EMBL/GenBank/DDBJ databases">
        <title>Phytophthora fragariaefolia NBRC 109709.</title>
        <authorList>
            <person name="Ichikawa N."/>
            <person name="Sato H."/>
            <person name="Tonouchi N."/>
        </authorList>
    </citation>
    <scope>NUCLEOTIDE SEQUENCE</scope>
    <source>
        <strain evidence="1">NBRC 109709</strain>
    </source>
</reference>
<sequence length="247" mass="28298">MGARVYHIDDPSSQRRICLATRACRDVESIQGLYGRKTSLATKHLKDAHDITSAQTTIEDTRKLSQDEEANHILVSATTRQDCQRRVSLLLQTLQTVHNNFPFVVGEWEESQLLKAAITKEKPPAVVNRQTVILLVIELYASAKFEMTHFLKRNRLHGVRYLVMVTDFWRCKVTGTKYLGLRVYVIDANWKFGSILLGTRYFRPMHGERIQGNREAFARWINHLLLDFKLSPSDFFGATADGSADMK</sequence>
<evidence type="ECO:0000313" key="1">
    <source>
        <dbReference type="EMBL" id="GMF26724.1"/>
    </source>
</evidence>
<comment type="caution">
    <text evidence="1">The sequence shown here is derived from an EMBL/GenBank/DDBJ whole genome shotgun (WGS) entry which is preliminary data.</text>
</comment>
<keyword evidence="2" id="KW-1185">Reference proteome</keyword>
<dbReference type="OrthoDB" id="115276at2759"/>
<proteinExistence type="predicted"/>
<protein>
    <submittedName>
        <fullName evidence="1">Unnamed protein product</fullName>
    </submittedName>
</protein>
<dbReference type="Proteomes" id="UP001165121">
    <property type="component" value="Unassembled WGS sequence"/>
</dbReference>
<gene>
    <name evidence="1" type="ORF">Pfra01_000512800</name>
</gene>
<organism evidence="1 2">
    <name type="scientific">Phytophthora fragariaefolia</name>
    <dbReference type="NCBI Taxonomy" id="1490495"/>
    <lineage>
        <taxon>Eukaryota</taxon>
        <taxon>Sar</taxon>
        <taxon>Stramenopiles</taxon>
        <taxon>Oomycota</taxon>
        <taxon>Peronosporomycetes</taxon>
        <taxon>Peronosporales</taxon>
        <taxon>Peronosporaceae</taxon>
        <taxon>Phytophthora</taxon>
    </lineage>
</organism>
<accession>A0A9W6U6C0</accession>
<name>A0A9W6U6C0_9STRA</name>